<sequence>MSYASVAAHNAPPPSHQPHADPALLTTEPPSANNIADDAAKVNIVAPDFREHPATTTSVADIPAEGDLTSQPSGYSKKQHAKDKTRRYVHEAEQEGFYLYHVAKDYLLRPGVAGGLLGLLNLGLLTGAGYAYYKEPHLRRDTRAITSTVAAFLAVAGVESYATEKYRKTPRGQDAERRARQEGSALYRYAREYILRPGVLGGILGVVNAAVLGTVGYFTYTNWDRPRWDKRVVSAVSAGLLTLWSGEGYLAERYRQTHH</sequence>
<proteinExistence type="predicted"/>
<reference evidence="3 4" key="1">
    <citation type="journal article" date="2012" name="Proc. Natl. Acad. Sci. U.S.A.">
        <title>Comparative genomics of Ceriporiopsis subvermispora and Phanerochaete chrysosporium provide insight into selective ligninolysis.</title>
        <authorList>
            <person name="Fernandez-Fueyo E."/>
            <person name="Ruiz-Duenas F.J."/>
            <person name="Ferreira P."/>
            <person name="Floudas D."/>
            <person name="Hibbett D.S."/>
            <person name="Canessa P."/>
            <person name="Larrondo L.F."/>
            <person name="James T.Y."/>
            <person name="Seelenfreund D."/>
            <person name="Lobos S."/>
            <person name="Polanco R."/>
            <person name="Tello M."/>
            <person name="Honda Y."/>
            <person name="Watanabe T."/>
            <person name="Watanabe T."/>
            <person name="Ryu J.S."/>
            <person name="Kubicek C.P."/>
            <person name="Schmoll M."/>
            <person name="Gaskell J."/>
            <person name="Hammel K.E."/>
            <person name="St John F.J."/>
            <person name="Vanden Wymelenberg A."/>
            <person name="Sabat G."/>
            <person name="Splinter BonDurant S."/>
            <person name="Syed K."/>
            <person name="Yadav J.S."/>
            <person name="Doddapaneni H."/>
            <person name="Subramanian V."/>
            <person name="Lavin J.L."/>
            <person name="Oguiza J.A."/>
            <person name="Perez G."/>
            <person name="Pisabarro A.G."/>
            <person name="Ramirez L."/>
            <person name="Santoyo F."/>
            <person name="Master E."/>
            <person name="Coutinho P.M."/>
            <person name="Henrissat B."/>
            <person name="Lombard V."/>
            <person name="Magnuson J.K."/>
            <person name="Kuees U."/>
            <person name="Hori C."/>
            <person name="Igarashi K."/>
            <person name="Samejima M."/>
            <person name="Held B.W."/>
            <person name="Barry K.W."/>
            <person name="LaButti K.M."/>
            <person name="Lapidus A."/>
            <person name="Lindquist E.A."/>
            <person name="Lucas S.M."/>
            <person name="Riley R."/>
            <person name="Salamov A.A."/>
            <person name="Hoffmeister D."/>
            <person name="Schwenk D."/>
            <person name="Hadar Y."/>
            <person name="Yarden O."/>
            <person name="de Vries R.P."/>
            <person name="Wiebenga A."/>
            <person name="Stenlid J."/>
            <person name="Eastwood D."/>
            <person name="Grigoriev I.V."/>
            <person name="Berka R.M."/>
            <person name="Blanchette R.A."/>
            <person name="Kersten P."/>
            <person name="Martinez A.T."/>
            <person name="Vicuna R."/>
            <person name="Cullen D."/>
        </authorList>
    </citation>
    <scope>NUCLEOTIDE SEQUENCE [LARGE SCALE GENOMIC DNA]</scope>
    <source>
        <strain evidence="3 4">B</strain>
    </source>
</reference>
<evidence type="ECO:0000256" key="2">
    <source>
        <dbReference type="SAM" id="Phobius"/>
    </source>
</evidence>
<accession>M2RBB0</accession>
<keyword evidence="2" id="KW-0472">Membrane</keyword>
<keyword evidence="2" id="KW-0812">Transmembrane</keyword>
<dbReference type="HOGENOM" id="CLU_095754_0_0_1"/>
<dbReference type="Proteomes" id="UP000016930">
    <property type="component" value="Unassembled WGS sequence"/>
</dbReference>
<dbReference type="EMBL" id="KB445791">
    <property type="protein sequence ID" value="EMD41740.1"/>
    <property type="molecule type" value="Genomic_DNA"/>
</dbReference>
<evidence type="ECO:0008006" key="5">
    <source>
        <dbReference type="Google" id="ProtNLM"/>
    </source>
</evidence>
<evidence type="ECO:0000313" key="4">
    <source>
        <dbReference type="Proteomes" id="UP000016930"/>
    </source>
</evidence>
<feature type="region of interest" description="Disordered" evidence="1">
    <location>
        <begin position="54"/>
        <end position="83"/>
    </location>
</feature>
<dbReference type="AlphaFoldDB" id="M2RBB0"/>
<evidence type="ECO:0000313" key="3">
    <source>
        <dbReference type="EMBL" id="EMD41740.1"/>
    </source>
</evidence>
<dbReference type="STRING" id="914234.M2RBB0"/>
<feature type="region of interest" description="Disordered" evidence="1">
    <location>
        <begin position="1"/>
        <end position="33"/>
    </location>
</feature>
<feature type="transmembrane region" description="Helical" evidence="2">
    <location>
        <begin position="198"/>
        <end position="220"/>
    </location>
</feature>
<name>M2RBB0_CERS8</name>
<feature type="transmembrane region" description="Helical" evidence="2">
    <location>
        <begin position="112"/>
        <end position="132"/>
    </location>
</feature>
<organism evidence="3 4">
    <name type="scientific">Ceriporiopsis subvermispora (strain B)</name>
    <name type="common">White-rot fungus</name>
    <name type="synonym">Gelatoporia subvermispora</name>
    <dbReference type="NCBI Taxonomy" id="914234"/>
    <lineage>
        <taxon>Eukaryota</taxon>
        <taxon>Fungi</taxon>
        <taxon>Dikarya</taxon>
        <taxon>Basidiomycota</taxon>
        <taxon>Agaricomycotina</taxon>
        <taxon>Agaricomycetes</taxon>
        <taxon>Polyporales</taxon>
        <taxon>Gelatoporiaceae</taxon>
        <taxon>Gelatoporia</taxon>
    </lineage>
</organism>
<dbReference type="OrthoDB" id="2553651at2759"/>
<evidence type="ECO:0000256" key="1">
    <source>
        <dbReference type="SAM" id="MobiDB-lite"/>
    </source>
</evidence>
<keyword evidence="4" id="KW-1185">Reference proteome</keyword>
<protein>
    <recommendedName>
        <fullName evidence="5">Mitochondrial outer membrane protein OM14 C-terminal domain-containing protein</fullName>
    </recommendedName>
</protein>
<gene>
    <name evidence="3" type="ORF">CERSUDRAFT_90314</name>
</gene>
<keyword evidence="2" id="KW-1133">Transmembrane helix</keyword>